<evidence type="ECO:0000313" key="2">
    <source>
        <dbReference type="EMBL" id="KAA2241439.1"/>
    </source>
</evidence>
<sequence>MQDRLYAGQSLPVNGSLTSANGQHTLILQGDGNLVLYRVKDHVARWATATDGQQVDIAEMQGDGNFVMYGPGHSYVWDSATDQRPGAFLVLQDDGNLVIYDGNGAPLWSSDTWIASASVDGFLPSRNAFHFSNSGIPSCPLFTIQPPIPYGNISIPIGNASNGLCGGMVFATRDMFEAGLQPPATSSNSVLCNGGPMFSFLVNRLIDSFNLPGGIANYMWLMDPALPDHETVASKIGFAPHGRTWKMVHEEWPRIKQDIDNNQLCPLALVQVKTLDPTQLGKNHVVLVYGYEVDGTDLTLKVYDPNFPNEDNVVIQLSIADPTRTITVSRSHGSHPIFCFFRLGYGFESPDFVFEDGSVVREQSAPDVNVIFGNRKFWIPSPAILETFYGGWSNVRVLPDGKLSSLDPLPVEGTVLQEHNRPEVYVISAKRKCHVTSPDVLARYGGWAMVRKVPDGSLNTIPTGSPVY</sequence>
<dbReference type="Proteomes" id="UP000324611">
    <property type="component" value="Unassembled WGS sequence"/>
</dbReference>
<gene>
    <name evidence="2" type="ORF">F0L74_16190</name>
</gene>
<keyword evidence="3" id="KW-1185">Reference proteome</keyword>
<accession>A0A5B2VTK3</accession>
<reference evidence="2 3" key="2">
    <citation type="submission" date="2019-09" db="EMBL/GenBank/DDBJ databases">
        <authorList>
            <person name="Jin C."/>
        </authorList>
    </citation>
    <scope>NUCLEOTIDE SEQUENCE [LARGE SCALE GENOMIC DNA]</scope>
    <source>
        <strain evidence="2 3">BN140078</strain>
    </source>
</reference>
<name>A0A5B2VTK3_9BACT</name>
<organism evidence="2 3">
    <name type="scientific">Chitinophaga agrisoli</name>
    <dbReference type="NCBI Taxonomy" id="2607653"/>
    <lineage>
        <taxon>Bacteria</taxon>
        <taxon>Pseudomonadati</taxon>
        <taxon>Bacteroidota</taxon>
        <taxon>Chitinophagia</taxon>
        <taxon>Chitinophagales</taxon>
        <taxon>Chitinophagaceae</taxon>
        <taxon>Chitinophaga</taxon>
    </lineage>
</organism>
<protein>
    <recommendedName>
        <fullName evidence="1">Bulb-type lectin domain-containing protein</fullName>
    </recommendedName>
</protein>
<dbReference type="InterPro" id="IPR036426">
    <property type="entry name" value="Bulb-type_lectin_dom_sf"/>
</dbReference>
<comment type="caution">
    <text evidence="2">The sequence shown here is derived from an EMBL/GenBank/DDBJ whole genome shotgun (WGS) entry which is preliminary data.</text>
</comment>
<dbReference type="EMBL" id="VUOC01000003">
    <property type="protein sequence ID" value="KAA2241439.1"/>
    <property type="molecule type" value="Genomic_DNA"/>
</dbReference>
<proteinExistence type="predicted"/>
<dbReference type="RefSeq" id="WP_149838953.1">
    <property type="nucleotide sequence ID" value="NZ_VUOC01000003.1"/>
</dbReference>
<dbReference type="InterPro" id="IPR001480">
    <property type="entry name" value="Bulb-type_lectin_dom"/>
</dbReference>
<dbReference type="PROSITE" id="PS50927">
    <property type="entry name" value="BULB_LECTIN"/>
    <property type="match status" value="1"/>
</dbReference>
<feature type="domain" description="Bulb-type lectin" evidence="1">
    <location>
        <begin position="2"/>
        <end position="112"/>
    </location>
</feature>
<evidence type="ECO:0000259" key="1">
    <source>
        <dbReference type="PROSITE" id="PS50927"/>
    </source>
</evidence>
<dbReference type="SMART" id="SM00108">
    <property type="entry name" value="B_lectin"/>
    <property type="match status" value="1"/>
</dbReference>
<evidence type="ECO:0000313" key="3">
    <source>
        <dbReference type="Proteomes" id="UP000324611"/>
    </source>
</evidence>
<dbReference type="AlphaFoldDB" id="A0A5B2VTK3"/>
<reference evidence="2 3" key="1">
    <citation type="submission" date="2019-09" db="EMBL/GenBank/DDBJ databases">
        <title>Chitinophaga ginsengihumi sp. nov., isolated from soil of ginseng rhizosphere.</title>
        <authorList>
            <person name="Lee J."/>
        </authorList>
    </citation>
    <scope>NUCLEOTIDE SEQUENCE [LARGE SCALE GENOMIC DNA]</scope>
    <source>
        <strain evidence="2 3">BN140078</strain>
    </source>
</reference>
<dbReference type="SUPFAM" id="SSF51110">
    <property type="entry name" value="alpha-D-mannose-specific plant lectins"/>
    <property type="match status" value="1"/>
</dbReference>
<dbReference type="Gene3D" id="2.90.10.10">
    <property type="entry name" value="Bulb-type lectin domain"/>
    <property type="match status" value="2"/>
</dbReference>